<feature type="region of interest" description="Disordered" evidence="1">
    <location>
        <begin position="1"/>
        <end position="91"/>
    </location>
</feature>
<feature type="compositionally biased region" description="Basic residues" evidence="1">
    <location>
        <begin position="210"/>
        <end position="226"/>
    </location>
</feature>
<organism evidence="2 3">
    <name type="scientific">Erwinia phage pEa_SNUABM_1</name>
    <dbReference type="NCBI Taxonomy" id="2869543"/>
    <lineage>
        <taxon>Viruses</taxon>
        <taxon>Duplodnaviria</taxon>
        <taxon>Heunggongvirae</taxon>
        <taxon>Uroviricota</taxon>
        <taxon>Caudoviricetes</taxon>
        <taxon>Alexandravirus</taxon>
        <taxon>Alexandravirus SNUABM1</taxon>
    </lineage>
</organism>
<feature type="compositionally biased region" description="Basic and acidic residues" evidence="1">
    <location>
        <begin position="65"/>
        <end position="77"/>
    </location>
</feature>
<accession>A0AAE7XKZ9</accession>
<keyword evidence="3" id="KW-1185">Reference proteome</keyword>
<gene>
    <name evidence="2" type="ORF">pEaSNUABM1_00186</name>
</gene>
<dbReference type="Proteomes" id="UP000827973">
    <property type="component" value="Segment"/>
</dbReference>
<protein>
    <submittedName>
        <fullName evidence="2">Uncharacterized protein</fullName>
    </submittedName>
</protein>
<proteinExistence type="predicted"/>
<evidence type="ECO:0000313" key="3">
    <source>
        <dbReference type="Proteomes" id="UP000827973"/>
    </source>
</evidence>
<evidence type="ECO:0000256" key="1">
    <source>
        <dbReference type="SAM" id="MobiDB-lite"/>
    </source>
</evidence>
<feature type="compositionally biased region" description="Basic residues" evidence="1">
    <location>
        <begin position="176"/>
        <end position="186"/>
    </location>
</feature>
<sequence>MAVKRKLTSPTDPVKGGSKAKKAGTKKASGKKAAAPKAAKPKKATGKKTSAPKATKPKKASTKKTAADKKFDNERSTHLRKQAKKGKAKSIEQRLKERLAKYQAGLKATAVSQGKIRKLLLKRQSIALSNLKAKQKAGYSNLIAKQKARLAARKARKPQIKNGKLVTPKVAPKAVTLKKPKLKPMPRLKGGKETTQKAVKHTGTAAQKAGAKKAAKTKAKGKVNVG</sequence>
<feature type="region of interest" description="Disordered" evidence="1">
    <location>
        <begin position="154"/>
        <end position="226"/>
    </location>
</feature>
<dbReference type="EMBL" id="MZ443776">
    <property type="protein sequence ID" value="QZE57395.1"/>
    <property type="molecule type" value="Genomic_DNA"/>
</dbReference>
<name>A0AAE7XKZ9_9CAUD</name>
<reference evidence="2 3" key="1">
    <citation type="submission" date="2021-06" db="EMBL/GenBank/DDBJ databases">
        <title>Complete genome sequence of Erwinia phage pEa_SNUABM_1.</title>
        <authorList>
            <person name="Kim S.G."/>
            <person name="Park S.C."/>
        </authorList>
    </citation>
    <scope>NUCLEOTIDE SEQUENCE [LARGE SCALE GENOMIC DNA]</scope>
</reference>
<feature type="compositionally biased region" description="Basic residues" evidence="1">
    <location>
        <begin position="18"/>
        <end position="30"/>
    </location>
</feature>
<evidence type="ECO:0000313" key="2">
    <source>
        <dbReference type="EMBL" id="QZE57395.1"/>
    </source>
</evidence>
<feature type="compositionally biased region" description="Basic residues" evidence="1">
    <location>
        <begin position="78"/>
        <end position="88"/>
    </location>
</feature>